<dbReference type="STRING" id="401053.AciPR4_3117"/>
<protein>
    <submittedName>
        <fullName evidence="2">Uncharacterized protein</fullName>
    </submittedName>
</protein>
<feature type="transmembrane region" description="Helical" evidence="1">
    <location>
        <begin position="30"/>
        <end position="50"/>
    </location>
</feature>
<dbReference type="Proteomes" id="UP000006844">
    <property type="component" value="Chromosome"/>
</dbReference>
<dbReference type="RefSeq" id="WP_013569606.1">
    <property type="nucleotide sequence ID" value="NC_014963.1"/>
</dbReference>
<feature type="transmembrane region" description="Helical" evidence="1">
    <location>
        <begin position="7"/>
        <end position="24"/>
    </location>
</feature>
<reference evidence="2 3" key="1">
    <citation type="journal article" date="2012" name="Stand. Genomic Sci.">
        <title>Complete genome sequence of Terriglobus saanensis type strain SP1PR4(T), an Acidobacteria from tundra soil.</title>
        <authorList>
            <person name="Rawat S.R."/>
            <person name="Mannisto M.K."/>
            <person name="Starovoytov V."/>
            <person name="Goodwin L."/>
            <person name="Nolan M."/>
            <person name="Hauser L."/>
            <person name="Land M."/>
            <person name="Davenport K.W."/>
            <person name="Woyke T."/>
            <person name="Haggblom M.M."/>
        </authorList>
    </citation>
    <scope>NUCLEOTIDE SEQUENCE</scope>
    <source>
        <strain evidence="3">ATCC BAA-1853 / DSM 23119 / SP1PR4</strain>
    </source>
</reference>
<evidence type="ECO:0000313" key="2">
    <source>
        <dbReference type="EMBL" id="ADV83875.1"/>
    </source>
</evidence>
<accession>E8V6S3</accession>
<dbReference type="AlphaFoldDB" id="E8V6S3"/>
<evidence type="ECO:0000256" key="1">
    <source>
        <dbReference type="SAM" id="Phobius"/>
    </source>
</evidence>
<evidence type="ECO:0000313" key="3">
    <source>
        <dbReference type="Proteomes" id="UP000006844"/>
    </source>
</evidence>
<sequence length="56" mass="5988">MSLGIYLVGYLILIGGVTYGMHLAHIPQHWIVVVDLVLVGAAILTGVTSTRQKDPS</sequence>
<gene>
    <name evidence="2" type="ordered locus">AciPR4_3117</name>
</gene>
<dbReference type="HOGENOM" id="CLU_201011_0_0_0"/>
<name>E8V6S3_TERSS</name>
<dbReference type="EMBL" id="CP002467">
    <property type="protein sequence ID" value="ADV83875.1"/>
    <property type="molecule type" value="Genomic_DNA"/>
</dbReference>
<keyword evidence="1" id="KW-1133">Transmembrane helix</keyword>
<dbReference type="KEGG" id="tsa:AciPR4_3117"/>
<keyword evidence="1" id="KW-0472">Membrane</keyword>
<proteinExistence type="predicted"/>
<keyword evidence="3" id="KW-1185">Reference proteome</keyword>
<organism evidence="2 3">
    <name type="scientific">Terriglobus saanensis (strain ATCC BAA-1853 / DSM 23119 / SP1PR4)</name>
    <dbReference type="NCBI Taxonomy" id="401053"/>
    <lineage>
        <taxon>Bacteria</taxon>
        <taxon>Pseudomonadati</taxon>
        <taxon>Acidobacteriota</taxon>
        <taxon>Terriglobia</taxon>
        <taxon>Terriglobales</taxon>
        <taxon>Acidobacteriaceae</taxon>
        <taxon>Terriglobus</taxon>
    </lineage>
</organism>
<dbReference type="eggNOG" id="ENOG5032GNW">
    <property type="taxonomic scope" value="Bacteria"/>
</dbReference>
<keyword evidence="1" id="KW-0812">Transmembrane</keyword>